<proteinExistence type="predicted"/>
<dbReference type="EMBL" id="CAXHTB010000017">
    <property type="protein sequence ID" value="CAL0323269.1"/>
    <property type="molecule type" value="Genomic_DNA"/>
</dbReference>
<evidence type="ECO:0000313" key="2">
    <source>
        <dbReference type="Proteomes" id="UP001497480"/>
    </source>
</evidence>
<gene>
    <name evidence="1" type="ORF">LLUT_LOCUS24329</name>
</gene>
<name>A0AAV1XNN7_LUPLU</name>
<organism evidence="1 2">
    <name type="scientific">Lupinus luteus</name>
    <name type="common">European yellow lupine</name>
    <dbReference type="NCBI Taxonomy" id="3873"/>
    <lineage>
        <taxon>Eukaryota</taxon>
        <taxon>Viridiplantae</taxon>
        <taxon>Streptophyta</taxon>
        <taxon>Embryophyta</taxon>
        <taxon>Tracheophyta</taxon>
        <taxon>Spermatophyta</taxon>
        <taxon>Magnoliopsida</taxon>
        <taxon>eudicotyledons</taxon>
        <taxon>Gunneridae</taxon>
        <taxon>Pentapetalae</taxon>
        <taxon>rosids</taxon>
        <taxon>fabids</taxon>
        <taxon>Fabales</taxon>
        <taxon>Fabaceae</taxon>
        <taxon>Papilionoideae</taxon>
        <taxon>50 kb inversion clade</taxon>
        <taxon>genistoids sensu lato</taxon>
        <taxon>core genistoids</taxon>
        <taxon>Genisteae</taxon>
        <taxon>Lupinus</taxon>
    </lineage>
</organism>
<evidence type="ECO:0000313" key="1">
    <source>
        <dbReference type="EMBL" id="CAL0323269.1"/>
    </source>
</evidence>
<dbReference type="AlphaFoldDB" id="A0AAV1XNN7"/>
<dbReference type="Proteomes" id="UP001497480">
    <property type="component" value="Unassembled WGS sequence"/>
</dbReference>
<comment type="caution">
    <text evidence="1">The sequence shown here is derived from an EMBL/GenBank/DDBJ whole genome shotgun (WGS) entry which is preliminary data.</text>
</comment>
<keyword evidence="2" id="KW-1185">Reference proteome</keyword>
<sequence length="55" mass="6420">MPQFASFIFSFSVYELRFQRFSDEKSHGYPQLGHIWGLKILQCKLQAQETSGSYS</sequence>
<protein>
    <submittedName>
        <fullName evidence="1">Uncharacterized protein</fullName>
    </submittedName>
</protein>
<reference evidence="1 2" key="1">
    <citation type="submission" date="2024-03" db="EMBL/GenBank/DDBJ databases">
        <authorList>
            <person name="Martinez-Hernandez J."/>
        </authorList>
    </citation>
    <scope>NUCLEOTIDE SEQUENCE [LARGE SCALE GENOMIC DNA]</scope>
</reference>
<accession>A0AAV1XNN7</accession>